<reference evidence="5" key="1">
    <citation type="submission" date="2025-08" db="UniProtKB">
        <authorList>
            <consortium name="RefSeq"/>
        </authorList>
    </citation>
    <scope>IDENTIFICATION</scope>
    <source>
        <tissue evidence="5">Gonad</tissue>
    </source>
</reference>
<dbReference type="Gene3D" id="2.120.10.80">
    <property type="entry name" value="Kelch-type beta propeller"/>
    <property type="match status" value="1"/>
</dbReference>
<dbReference type="PANTHER" id="PTHR24412:SF272">
    <property type="entry name" value="KELCH-LIKE PROTEIN DIABLO"/>
    <property type="match status" value="1"/>
</dbReference>
<dbReference type="PROSITE" id="PS50097">
    <property type="entry name" value="BTB"/>
    <property type="match status" value="1"/>
</dbReference>
<dbReference type="InterPro" id="IPR006652">
    <property type="entry name" value="Kelch_1"/>
</dbReference>
<dbReference type="SMART" id="SM00612">
    <property type="entry name" value="Kelch"/>
    <property type="match status" value="2"/>
</dbReference>
<dbReference type="InterPro" id="IPR015915">
    <property type="entry name" value="Kelch-typ_b-propeller"/>
</dbReference>
<dbReference type="PANTHER" id="PTHR24412">
    <property type="entry name" value="KELCH PROTEIN"/>
    <property type="match status" value="1"/>
</dbReference>
<proteinExistence type="predicted"/>
<organism evidence="4 5">
    <name type="scientific">Branchiostoma belcheri</name>
    <name type="common">Amphioxus</name>
    <dbReference type="NCBI Taxonomy" id="7741"/>
    <lineage>
        <taxon>Eukaryota</taxon>
        <taxon>Metazoa</taxon>
        <taxon>Chordata</taxon>
        <taxon>Cephalochordata</taxon>
        <taxon>Leptocardii</taxon>
        <taxon>Amphioxiformes</taxon>
        <taxon>Branchiostomatidae</taxon>
        <taxon>Branchiostoma</taxon>
    </lineage>
</organism>
<feature type="domain" description="BTB" evidence="3">
    <location>
        <begin position="79"/>
        <end position="145"/>
    </location>
</feature>
<evidence type="ECO:0000256" key="2">
    <source>
        <dbReference type="ARBA" id="ARBA00022737"/>
    </source>
</evidence>
<dbReference type="OrthoDB" id="45365at2759"/>
<dbReference type="Pfam" id="PF01344">
    <property type="entry name" value="Kelch_1"/>
    <property type="match status" value="2"/>
</dbReference>
<dbReference type="Proteomes" id="UP000515135">
    <property type="component" value="Unplaced"/>
</dbReference>
<evidence type="ECO:0000313" key="4">
    <source>
        <dbReference type="Proteomes" id="UP000515135"/>
    </source>
</evidence>
<dbReference type="Gene3D" id="1.25.40.420">
    <property type="match status" value="1"/>
</dbReference>
<protein>
    <submittedName>
        <fullName evidence="5">Kelch-like protein 38</fullName>
    </submittedName>
</protein>
<evidence type="ECO:0000313" key="5">
    <source>
        <dbReference type="RefSeq" id="XP_019632258.1"/>
    </source>
</evidence>
<evidence type="ECO:0000256" key="1">
    <source>
        <dbReference type="ARBA" id="ARBA00022441"/>
    </source>
</evidence>
<dbReference type="InterPro" id="IPR011333">
    <property type="entry name" value="SKP1/BTB/POZ_sf"/>
</dbReference>
<keyword evidence="1" id="KW-0880">Kelch repeat</keyword>
<dbReference type="SMART" id="SM00225">
    <property type="entry name" value="BTB"/>
    <property type="match status" value="1"/>
</dbReference>
<dbReference type="Gene3D" id="3.30.710.10">
    <property type="entry name" value="Potassium Channel Kv1.1, Chain A"/>
    <property type="match status" value="1"/>
</dbReference>
<dbReference type="AlphaFoldDB" id="A0A6P4Z6J1"/>
<dbReference type="SUPFAM" id="SSF117281">
    <property type="entry name" value="Kelch motif"/>
    <property type="match status" value="1"/>
</dbReference>
<dbReference type="RefSeq" id="XP_019632258.1">
    <property type="nucleotide sequence ID" value="XM_019776699.1"/>
</dbReference>
<dbReference type="InterPro" id="IPR011705">
    <property type="entry name" value="BACK"/>
</dbReference>
<dbReference type="Pfam" id="PF00651">
    <property type="entry name" value="BTB"/>
    <property type="match status" value="1"/>
</dbReference>
<dbReference type="GeneID" id="109475884"/>
<accession>A0A6P4Z6J1</accession>
<dbReference type="KEGG" id="bbel:109475884"/>
<keyword evidence="2" id="KW-0677">Repeat</keyword>
<gene>
    <name evidence="5" type="primary">LOC109475884</name>
</gene>
<evidence type="ECO:0000259" key="3">
    <source>
        <dbReference type="PROSITE" id="PS50097"/>
    </source>
</evidence>
<dbReference type="SMART" id="SM00875">
    <property type="entry name" value="BACK"/>
    <property type="match status" value="1"/>
</dbReference>
<dbReference type="Pfam" id="PF07707">
    <property type="entry name" value="BACK"/>
    <property type="match status" value="1"/>
</dbReference>
<sequence length="692" mass="78647">MMFWGDYLDDYDDYDDYGSDDHDWGYDDYGDDYFTDGESQGSNSTKSGDNAGGRHFRNYQREMQVLEELNSQRKSGEFLDVVVEIEGREFPCHRAVLASTPYFKAMLSSKLVEGDSRVIKILGVDSISFSKLLDFIYTGEIDIGKENVQDILQAAHMLHFEDVQKYCIEVIEKNLDPSNCLGVLRLADLYNLETLKKKAWDMALQDFTKVTTHEEINDLTQTELLGLLKDNNLKVNSEDDVLDTVLKWVEHDLEQRKEALPDILTAVRLQSVKTSALKKAQANTLVKECRKCSEMMKSAQEMQVKELEGVVIDTEEVTLREGKSDDVLVLVGGWRTIPTPLHMWKEEDETDPQVPLGQVLLVDPDNSKTYHVTDLPADIMGYMSVAVHGSKLYVTGGCVGMPSTDSGTGIPSNQAFCYDFPKDKWHRLPNMPHSRCMHGSIVLDEKLYVLGGSDTQGETMDCLDLSRNMWSSVSAPYPHIELSPTMTICNNELVLAKVVKHMGNITTMQSDLDGGHEFHLALDTQWTLRVQSYFPREDDWICMETEYEDSDEEVFTFVDNSKVCIRSSAYYQQPYIFNFEDGTLKRNTENPNNFPATGIHYRLQQDYAHSFTDIPSIMNDTVKKYSFKRFEGHDGPFATVSSVSLPYAVHGSGFSVGKKRTIGWFCRDLEVIKGEDDEENRDDEDEENFDGT</sequence>
<name>A0A6P4Z6J1_BRABE</name>
<dbReference type="SUPFAM" id="SSF54695">
    <property type="entry name" value="POZ domain"/>
    <property type="match status" value="1"/>
</dbReference>
<dbReference type="InterPro" id="IPR000210">
    <property type="entry name" value="BTB/POZ_dom"/>
</dbReference>
<dbReference type="FunFam" id="1.25.40.420:FF:000001">
    <property type="entry name" value="Kelch-like family member 12"/>
    <property type="match status" value="1"/>
</dbReference>
<keyword evidence="4" id="KW-1185">Reference proteome</keyword>